<evidence type="ECO:0000256" key="13">
    <source>
        <dbReference type="SAM" id="SignalP"/>
    </source>
</evidence>
<dbReference type="EMBL" id="CP036290">
    <property type="protein sequence ID" value="QDU83670.1"/>
    <property type="molecule type" value="Genomic_DNA"/>
</dbReference>
<evidence type="ECO:0000256" key="3">
    <source>
        <dbReference type="ARBA" id="ARBA00022452"/>
    </source>
</evidence>
<keyword evidence="8 16" id="KW-0675">Receptor</keyword>
<dbReference type="Pfam" id="PF00593">
    <property type="entry name" value="TonB_dep_Rec_b-barrel"/>
    <property type="match status" value="1"/>
</dbReference>
<feature type="region of interest" description="Disordered" evidence="12">
    <location>
        <begin position="23"/>
        <end position="49"/>
    </location>
</feature>
<keyword evidence="5 13" id="KW-0732">Signal</keyword>
<protein>
    <submittedName>
        <fullName evidence="16">Colicin I receptor</fullName>
    </submittedName>
</protein>
<dbReference type="SUPFAM" id="SSF56935">
    <property type="entry name" value="Porins"/>
    <property type="match status" value="1"/>
</dbReference>
<feature type="domain" description="TonB-dependent receptor-like beta-barrel" evidence="14">
    <location>
        <begin position="234"/>
        <end position="670"/>
    </location>
</feature>
<dbReference type="PANTHER" id="PTHR30069:SF29">
    <property type="entry name" value="HEMOGLOBIN AND HEMOGLOBIN-HAPTOGLOBIN-BINDING PROTEIN 1-RELATED"/>
    <property type="match status" value="1"/>
</dbReference>
<evidence type="ECO:0000256" key="12">
    <source>
        <dbReference type="SAM" id="MobiDB-lite"/>
    </source>
</evidence>
<comment type="similarity">
    <text evidence="10 11">Belongs to the TonB-dependent receptor family.</text>
</comment>
<comment type="subcellular location">
    <subcellularLocation>
        <location evidence="1 10">Cell outer membrane</location>
        <topology evidence="1 10">Multi-pass membrane protein</topology>
    </subcellularLocation>
</comment>
<keyword evidence="6 11" id="KW-0798">TonB box</keyword>
<evidence type="ECO:0000256" key="8">
    <source>
        <dbReference type="ARBA" id="ARBA00023170"/>
    </source>
</evidence>
<dbReference type="AlphaFoldDB" id="A0A518CWS9"/>
<dbReference type="GO" id="GO:0015344">
    <property type="term" value="F:siderophore uptake transmembrane transporter activity"/>
    <property type="evidence" value="ECO:0007669"/>
    <property type="project" value="TreeGrafter"/>
</dbReference>
<evidence type="ECO:0000256" key="10">
    <source>
        <dbReference type="PROSITE-ProRule" id="PRU01360"/>
    </source>
</evidence>
<keyword evidence="2 10" id="KW-0813">Transport</keyword>
<accession>A0A518CWS9</accession>
<dbReference type="PANTHER" id="PTHR30069">
    <property type="entry name" value="TONB-DEPENDENT OUTER MEMBRANE RECEPTOR"/>
    <property type="match status" value="1"/>
</dbReference>
<dbReference type="InterPro" id="IPR012910">
    <property type="entry name" value="Plug_dom"/>
</dbReference>
<organism evidence="16 17">
    <name type="scientific">Rohdeia mirabilis</name>
    <dbReference type="NCBI Taxonomy" id="2528008"/>
    <lineage>
        <taxon>Bacteria</taxon>
        <taxon>Pseudomonadati</taxon>
        <taxon>Planctomycetota</taxon>
        <taxon>Planctomycetia</taxon>
        <taxon>Planctomycetia incertae sedis</taxon>
        <taxon>Rohdeia</taxon>
    </lineage>
</organism>
<keyword evidence="17" id="KW-1185">Reference proteome</keyword>
<dbReference type="GO" id="GO:0009279">
    <property type="term" value="C:cell outer membrane"/>
    <property type="evidence" value="ECO:0007669"/>
    <property type="project" value="UniProtKB-SubCell"/>
</dbReference>
<dbReference type="Gene3D" id="2.170.130.10">
    <property type="entry name" value="TonB-dependent receptor, plug domain"/>
    <property type="match status" value="1"/>
</dbReference>
<evidence type="ECO:0000259" key="14">
    <source>
        <dbReference type="Pfam" id="PF00593"/>
    </source>
</evidence>
<evidence type="ECO:0000256" key="9">
    <source>
        <dbReference type="ARBA" id="ARBA00023237"/>
    </source>
</evidence>
<dbReference type="RefSeq" id="WP_419186291.1">
    <property type="nucleotide sequence ID" value="NZ_CP036290.1"/>
</dbReference>
<evidence type="ECO:0000259" key="15">
    <source>
        <dbReference type="Pfam" id="PF07715"/>
    </source>
</evidence>
<evidence type="ECO:0000256" key="2">
    <source>
        <dbReference type="ARBA" id="ARBA00022448"/>
    </source>
</evidence>
<evidence type="ECO:0000256" key="5">
    <source>
        <dbReference type="ARBA" id="ARBA00022729"/>
    </source>
</evidence>
<evidence type="ECO:0000256" key="11">
    <source>
        <dbReference type="RuleBase" id="RU003357"/>
    </source>
</evidence>
<dbReference type="GO" id="GO:0044718">
    <property type="term" value="P:siderophore transmembrane transport"/>
    <property type="evidence" value="ECO:0007669"/>
    <property type="project" value="TreeGrafter"/>
</dbReference>
<evidence type="ECO:0000256" key="7">
    <source>
        <dbReference type="ARBA" id="ARBA00023136"/>
    </source>
</evidence>
<dbReference type="InterPro" id="IPR039426">
    <property type="entry name" value="TonB-dep_rcpt-like"/>
</dbReference>
<dbReference type="InterPro" id="IPR036942">
    <property type="entry name" value="Beta-barrel_TonB_sf"/>
</dbReference>
<evidence type="ECO:0000256" key="1">
    <source>
        <dbReference type="ARBA" id="ARBA00004571"/>
    </source>
</evidence>
<dbReference type="Gene3D" id="2.40.170.20">
    <property type="entry name" value="TonB-dependent receptor, beta-barrel domain"/>
    <property type="match status" value="1"/>
</dbReference>
<dbReference type="InterPro" id="IPR037066">
    <property type="entry name" value="Plug_dom_sf"/>
</dbReference>
<evidence type="ECO:0000256" key="6">
    <source>
        <dbReference type="ARBA" id="ARBA00023077"/>
    </source>
</evidence>
<evidence type="ECO:0000256" key="4">
    <source>
        <dbReference type="ARBA" id="ARBA00022692"/>
    </source>
</evidence>
<evidence type="ECO:0000313" key="16">
    <source>
        <dbReference type="EMBL" id="QDU83670.1"/>
    </source>
</evidence>
<dbReference type="PROSITE" id="PS52016">
    <property type="entry name" value="TONB_DEPENDENT_REC_3"/>
    <property type="match status" value="1"/>
</dbReference>
<feature type="compositionally biased region" description="Polar residues" evidence="12">
    <location>
        <begin position="23"/>
        <end position="36"/>
    </location>
</feature>
<feature type="chain" id="PRO_5021950157" evidence="13">
    <location>
        <begin position="23"/>
        <end position="697"/>
    </location>
</feature>
<dbReference type="InterPro" id="IPR000531">
    <property type="entry name" value="Beta-barrel_TonB"/>
</dbReference>
<dbReference type="Pfam" id="PF07715">
    <property type="entry name" value="Plug"/>
    <property type="match status" value="1"/>
</dbReference>
<dbReference type="Proteomes" id="UP000319342">
    <property type="component" value="Chromosome"/>
</dbReference>
<name>A0A518CWS9_9BACT</name>
<keyword evidence="9 10" id="KW-0998">Cell outer membrane</keyword>
<keyword evidence="4 10" id="KW-0812">Transmembrane</keyword>
<proteinExistence type="inferred from homology"/>
<feature type="signal peptide" evidence="13">
    <location>
        <begin position="1"/>
        <end position="22"/>
    </location>
</feature>
<reference evidence="16 17" key="1">
    <citation type="submission" date="2019-02" db="EMBL/GenBank/DDBJ databases">
        <title>Deep-cultivation of Planctomycetes and their phenomic and genomic characterization uncovers novel biology.</title>
        <authorList>
            <person name="Wiegand S."/>
            <person name="Jogler M."/>
            <person name="Boedeker C."/>
            <person name="Pinto D."/>
            <person name="Vollmers J."/>
            <person name="Rivas-Marin E."/>
            <person name="Kohn T."/>
            <person name="Peeters S.H."/>
            <person name="Heuer A."/>
            <person name="Rast P."/>
            <person name="Oberbeckmann S."/>
            <person name="Bunk B."/>
            <person name="Jeske O."/>
            <person name="Meyerdierks A."/>
            <person name="Storesund J.E."/>
            <person name="Kallscheuer N."/>
            <person name="Luecker S."/>
            <person name="Lage O.M."/>
            <person name="Pohl T."/>
            <person name="Merkel B.J."/>
            <person name="Hornburger P."/>
            <person name="Mueller R.-W."/>
            <person name="Bruemmer F."/>
            <person name="Labrenz M."/>
            <person name="Spormann A.M."/>
            <person name="Op den Camp H."/>
            <person name="Overmann J."/>
            <person name="Amann R."/>
            <person name="Jetten M.S.M."/>
            <person name="Mascher T."/>
            <person name="Medema M.H."/>
            <person name="Devos D.P."/>
            <person name="Kaster A.-K."/>
            <person name="Ovreas L."/>
            <person name="Rohde M."/>
            <person name="Galperin M.Y."/>
            <person name="Jogler C."/>
        </authorList>
    </citation>
    <scope>NUCLEOTIDE SEQUENCE [LARGE SCALE GENOMIC DNA]</scope>
    <source>
        <strain evidence="16 17">Pla163</strain>
    </source>
</reference>
<keyword evidence="7 10" id="KW-0472">Membrane</keyword>
<sequence precursor="true">MTASLPPWLLLAAPVLCGTAWSQDTEPASSSETVVTASRAERPSDEAPQTVSVIDAEEIAQRSYRTLPQSLRHTPGVLVQETSHGQGSPYIRGFTGYRTLLLVDGVRINNSTFREGPNQYWSTVDAFSVERFELLRGPSSALYGSDAIGGTLQVFSRDPFATDGRPAARIGYRLSSAENSHVGRFEASAVEGPLGVVLGVTAKQFGDVHGGSDIGDQPNTGYDEWDADAKLEYWLRSDQRLVVGFQHVTQNDVPRTHSTIYAKSFEGSSVGSDLRRDLDQERQLVRLQLDGESIGTWVDAYSFGLSLQRQSEVQDRIRSSTARTVNGFDVTTLGGFARFEKQSSIGLLSYGIDVYHDSVDSFSDANPIQGPVADDASYDLIGAYVQDEFAATERLDVTVGARFEHAAADADRVDDPANPGTAIAIDDQWSSLVGSARFLYRVNDAEEAGTDVALYGGVSQGYRAPNLSDLSRFDSARSNEFEIPAPDLDAERFTTFELGTRVSNESTRGELAVFYTDISDQIERFPTGNTNGSGEFEITKDNIGDGWIYGVELTASHELGGGFGLFGNATFQEGRVTTYPTSAQVLTEEYVSRLMPLTAQVGLRWEDEETGTWSELLAIGAADADKLSTRDKGDTQRIPPGGTPGFVVVHARAGMRLGEATDLMLAVENLTDEDYRFHGSGSNQPGLGVLLGITVTL</sequence>
<feature type="domain" description="TonB-dependent receptor plug" evidence="15">
    <location>
        <begin position="45"/>
        <end position="151"/>
    </location>
</feature>
<dbReference type="CDD" id="cd01347">
    <property type="entry name" value="ligand_gated_channel"/>
    <property type="match status" value="1"/>
</dbReference>
<keyword evidence="3 10" id="KW-1134">Transmembrane beta strand</keyword>
<evidence type="ECO:0000313" key="17">
    <source>
        <dbReference type="Proteomes" id="UP000319342"/>
    </source>
</evidence>
<gene>
    <name evidence="16" type="primary">cirA</name>
    <name evidence="16" type="ORF">Pla163_07710</name>
</gene>